<sequence length="100" mass="11537">MYAGGTHLMSLLFRGDAARLHVIEARFSNQIRRIIRTPGRAETITNRVVRAFRLGPQSTAEQRRTGRGTRRGRRPETLNVLMQLIRDPTRTTLRGIAWRQ</sequence>
<gene>
    <name evidence="2" type="ORF">DPMN_186050</name>
</gene>
<comment type="caution">
    <text evidence="2">The sequence shown here is derived from an EMBL/GenBank/DDBJ whole genome shotgun (WGS) entry which is preliminary data.</text>
</comment>
<dbReference type="AlphaFoldDB" id="A0A9D4DNF9"/>
<feature type="region of interest" description="Disordered" evidence="1">
    <location>
        <begin position="55"/>
        <end position="75"/>
    </location>
</feature>
<protein>
    <submittedName>
        <fullName evidence="2">Uncharacterized protein</fullName>
    </submittedName>
</protein>
<reference evidence="2" key="2">
    <citation type="submission" date="2020-11" db="EMBL/GenBank/DDBJ databases">
        <authorList>
            <person name="McCartney M.A."/>
            <person name="Auch B."/>
            <person name="Kono T."/>
            <person name="Mallez S."/>
            <person name="Becker A."/>
            <person name="Gohl D.M."/>
            <person name="Silverstein K.A.T."/>
            <person name="Koren S."/>
            <person name="Bechman K.B."/>
            <person name="Herman A."/>
            <person name="Abrahante J.E."/>
            <person name="Garbe J."/>
        </authorList>
    </citation>
    <scope>NUCLEOTIDE SEQUENCE</scope>
    <source>
        <strain evidence="2">Duluth1</strain>
        <tissue evidence="2">Whole animal</tissue>
    </source>
</reference>
<dbReference type="Proteomes" id="UP000828390">
    <property type="component" value="Unassembled WGS sequence"/>
</dbReference>
<keyword evidence="3" id="KW-1185">Reference proteome</keyword>
<accession>A0A9D4DNF9</accession>
<evidence type="ECO:0000256" key="1">
    <source>
        <dbReference type="SAM" id="MobiDB-lite"/>
    </source>
</evidence>
<name>A0A9D4DNF9_DREPO</name>
<evidence type="ECO:0000313" key="3">
    <source>
        <dbReference type="Proteomes" id="UP000828390"/>
    </source>
</evidence>
<proteinExistence type="predicted"/>
<reference evidence="2" key="1">
    <citation type="journal article" date="2019" name="bioRxiv">
        <title>The Genome of the Zebra Mussel, Dreissena polymorpha: A Resource for Invasive Species Research.</title>
        <authorList>
            <person name="McCartney M.A."/>
            <person name="Auch B."/>
            <person name="Kono T."/>
            <person name="Mallez S."/>
            <person name="Zhang Y."/>
            <person name="Obille A."/>
            <person name="Becker A."/>
            <person name="Abrahante J.E."/>
            <person name="Garbe J."/>
            <person name="Badalamenti J.P."/>
            <person name="Herman A."/>
            <person name="Mangelson H."/>
            <person name="Liachko I."/>
            <person name="Sullivan S."/>
            <person name="Sone E.D."/>
            <person name="Koren S."/>
            <person name="Silverstein K.A.T."/>
            <person name="Beckman K.B."/>
            <person name="Gohl D.M."/>
        </authorList>
    </citation>
    <scope>NUCLEOTIDE SEQUENCE</scope>
    <source>
        <strain evidence="2">Duluth1</strain>
        <tissue evidence="2">Whole animal</tissue>
    </source>
</reference>
<organism evidence="2 3">
    <name type="scientific">Dreissena polymorpha</name>
    <name type="common">Zebra mussel</name>
    <name type="synonym">Mytilus polymorpha</name>
    <dbReference type="NCBI Taxonomy" id="45954"/>
    <lineage>
        <taxon>Eukaryota</taxon>
        <taxon>Metazoa</taxon>
        <taxon>Spiralia</taxon>
        <taxon>Lophotrochozoa</taxon>
        <taxon>Mollusca</taxon>
        <taxon>Bivalvia</taxon>
        <taxon>Autobranchia</taxon>
        <taxon>Heteroconchia</taxon>
        <taxon>Euheterodonta</taxon>
        <taxon>Imparidentia</taxon>
        <taxon>Neoheterodontei</taxon>
        <taxon>Myida</taxon>
        <taxon>Dreissenoidea</taxon>
        <taxon>Dreissenidae</taxon>
        <taxon>Dreissena</taxon>
    </lineage>
</organism>
<dbReference type="EMBL" id="JAIWYP010000010">
    <property type="protein sequence ID" value="KAH3751490.1"/>
    <property type="molecule type" value="Genomic_DNA"/>
</dbReference>
<evidence type="ECO:0000313" key="2">
    <source>
        <dbReference type="EMBL" id="KAH3751490.1"/>
    </source>
</evidence>